<proteinExistence type="predicted"/>
<accession>A0AAP3EVY9</accession>
<reference evidence="1" key="1">
    <citation type="submission" date="2022-10" db="EMBL/GenBank/DDBJ databases">
        <title>Sifting through the core-genome to identify putative cross-protective antigens against Riemerella anatipestifer.</title>
        <authorList>
            <person name="Zheng X."/>
            <person name="Zhang W."/>
        </authorList>
    </citation>
    <scope>NUCLEOTIDE SEQUENCE</scope>
    <source>
        <strain evidence="1">ZWRA178</strain>
    </source>
</reference>
<dbReference type="Pfam" id="PF14092">
    <property type="entry name" value="DUF4270"/>
    <property type="match status" value="1"/>
</dbReference>
<sequence length="501" mass="55225">MIIETKKILKLFVVAGLGSLVIQSCESDANNLGEQFFASGAATGETQSYDVIAYNLSNNDTIQSDASRISQATLGAFAEDNFGMQKSSYITQLRLSSYNPDFGTNAKVDSVVLELKPIYASDSATTSTDEDYIFTGNVAAKKVVTTYPIQKYGNNKSLTLKVDEVDDFLYSTEKKYYSNQKVALGVNLATVPLNGKVSSVSITSDADSKELLSRTVGVRIPLDAQYFQDKIVSKQGATELKDAASFIRYIKGIRLSVVENDGYIFRFTPNDTSIKMYYTYDTTSNGATTKTSAVYQFDLGSSNTHFNQIDYNRTSAYSTALANIDTTNGDERLYLQGMGGAGAVLRIPATEIQKIKNLYKNENIGILSAKIRLYTDDSVWNKSYAKPSNFLVKYANLNDFLADVSAMSLSSSYSLVKTSDLTSNPAYYDITITQTLKNIIEKEVENKDLEINVGDYLKSTQGTLLGQNYNTRAYAPQRIVLVGSKTTNQNKVKLNIIYAKK</sequence>
<organism evidence="1 2">
    <name type="scientific">Riemerella anatipestifer</name>
    <name type="common">Moraxella anatipestifer</name>
    <dbReference type="NCBI Taxonomy" id="34085"/>
    <lineage>
        <taxon>Bacteria</taxon>
        <taxon>Pseudomonadati</taxon>
        <taxon>Bacteroidota</taxon>
        <taxon>Flavobacteriia</taxon>
        <taxon>Flavobacteriales</taxon>
        <taxon>Weeksellaceae</taxon>
        <taxon>Riemerella</taxon>
    </lineage>
</organism>
<name>A0AAP3EVY9_RIEAN</name>
<dbReference type="EMBL" id="JAOZYT010000009">
    <property type="protein sequence ID" value="MCW0523196.1"/>
    <property type="molecule type" value="Genomic_DNA"/>
</dbReference>
<dbReference type="AlphaFoldDB" id="A0AAP3EVY9"/>
<dbReference type="InterPro" id="IPR025366">
    <property type="entry name" value="DUF4270"/>
</dbReference>
<evidence type="ECO:0000313" key="2">
    <source>
        <dbReference type="Proteomes" id="UP001207440"/>
    </source>
</evidence>
<comment type="caution">
    <text evidence="1">The sequence shown here is derived from an EMBL/GenBank/DDBJ whole genome shotgun (WGS) entry which is preliminary data.</text>
</comment>
<protein>
    <submittedName>
        <fullName evidence="1">DUF4270 domain-containing protein</fullName>
    </submittedName>
</protein>
<dbReference type="Proteomes" id="UP001207440">
    <property type="component" value="Unassembled WGS sequence"/>
</dbReference>
<gene>
    <name evidence="1" type="ORF">OKE68_02545</name>
</gene>
<dbReference type="PROSITE" id="PS51257">
    <property type="entry name" value="PROKAR_LIPOPROTEIN"/>
    <property type="match status" value="1"/>
</dbReference>
<dbReference type="RefSeq" id="WP_064969440.1">
    <property type="nucleotide sequence ID" value="NZ_CP029760.1"/>
</dbReference>
<evidence type="ECO:0000313" key="1">
    <source>
        <dbReference type="EMBL" id="MCW0523196.1"/>
    </source>
</evidence>